<dbReference type="Pfam" id="PF00067">
    <property type="entry name" value="p450"/>
    <property type="match status" value="1"/>
</dbReference>
<dbReference type="eggNOG" id="KOG0157">
    <property type="taxonomic scope" value="Eukaryota"/>
</dbReference>
<evidence type="ECO:0000256" key="4">
    <source>
        <dbReference type="ARBA" id="ARBA00023004"/>
    </source>
</evidence>
<dbReference type="GO" id="GO:0004497">
    <property type="term" value="F:monooxygenase activity"/>
    <property type="evidence" value="ECO:0007669"/>
    <property type="project" value="UniProtKB-KW"/>
</dbReference>
<dbReference type="GeneID" id="27907762"/>
<evidence type="ECO:0000313" key="8">
    <source>
        <dbReference type="EMBL" id="EMF08262.1"/>
    </source>
</evidence>
<feature type="binding site" description="axial binding residue" evidence="5">
    <location>
        <position position="471"/>
    </location>
    <ligand>
        <name>heme</name>
        <dbReference type="ChEBI" id="CHEBI:30413"/>
    </ligand>
    <ligandPart>
        <name>Fe</name>
        <dbReference type="ChEBI" id="CHEBI:18248"/>
    </ligandPart>
</feature>
<protein>
    <submittedName>
        <fullName evidence="8">Cytochrome P450 71D7</fullName>
    </submittedName>
</protein>
<keyword evidence="5 6" id="KW-0349">Heme</keyword>
<dbReference type="PROSITE" id="PS00086">
    <property type="entry name" value="CYTOCHROME_P450"/>
    <property type="match status" value="1"/>
</dbReference>
<evidence type="ECO:0000256" key="5">
    <source>
        <dbReference type="PIRSR" id="PIRSR602401-1"/>
    </source>
</evidence>
<keyword evidence="7" id="KW-1133">Transmembrane helix</keyword>
<sequence length="524" mass="59741">MLALIVSVARRLCALLISLVTSIVLYRLFLHPLANIPGPKLAAISNVWYAYHARNGRMLHLGKTLHQIYGPMVRVGPNEVWFNSKEAFSKIYSATQGYEKSDFYLATALNRPKFDRWWNLRFPDSLDLLSERDMERYRLQRRTIGPLYSMHNIQKYEAAIDDVLIKVVAQLQGLHSAPVDLKMWMHIITVECLSAAVLSYSPGYLKAKSDYGSSSHAYLNWRRKSVFGLFTWAVLAESHFKASGRCFSSVWRLTFRTPAPFRPFFTSVYSKITKRITAALRPKPQRDDRTDLMADLIQLHMDKPEFSLTYLKRMAMTNFGAGHETTTSALISAVSMIASRPGARDRVRAELPRPTSHGNTMILPYAHAAGLSYTQAAIKEAQRLYPVLGMSPSRAVPSGGLYVHDTYIPQGTRVGCNPVSLHRNWEIFGDDAEEYRPQRWLPEDDDNKNNNNNTRDMERYNLTWGGGARTCPGRNLAQLILYKVVPTLFQNFHVEVDVPLDENITYYFMAMLTGVQVRFLPRSD</sequence>
<dbReference type="InterPro" id="IPR036396">
    <property type="entry name" value="Cyt_P450_sf"/>
</dbReference>
<dbReference type="SUPFAM" id="SSF48264">
    <property type="entry name" value="Cytochrome P450"/>
    <property type="match status" value="1"/>
</dbReference>
<dbReference type="AlphaFoldDB" id="M3CVU6"/>
<evidence type="ECO:0000256" key="3">
    <source>
        <dbReference type="ARBA" id="ARBA00022723"/>
    </source>
</evidence>
<name>M3CVU6_SPHMS</name>
<dbReference type="PANTHER" id="PTHR24305:SF232">
    <property type="entry name" value="P450, PUTATIVE (EUROFUNG)-RELATED"/>
    <property type="match status" value="1"/>
</dbReference>
<organism evidence="8 9">
    <name type="scientific">Sphaerulina musiva (strain SO2202)</name>
    <name type="common">Poplar stem canker fungus</name>
    <name type="synonym">Septoria musiva</name>
    <dbReference type="NCBI Taxonomy" id="692275"/>
    <lineage>
        <taxon>Eukaryota</taxon>
        <taxon>Fungi</taxon>
        <taxon>Dikarya</taxon>
        <taxon>Ascomycota</taxon>
        <taxon>Pezizomycotina</taxon>
        <taxon>Dothideomycetes</taxon>
        <taxon>Dothideomycetidae</taxon>
        <taxon>Mycosphaerellales</taxon>
        <taxon>Mycosphaerellaceae</taxon>
        <taxon>Sphaerulina</taxon>
    </lineage>
</organism>
<dbReference type="GO" id="GO:0016705">
    <property type="term" value="F:oxidoreductase activity, acting on paired donors, with incorporation or reduction of molecular oxygen"/>
    <property type="evidence" value="ECO:0007669"/>
    <property type="project" value="InterPro"/>
</dbReference>
<keyword evidence="4 5" id="KW-0408">Iron</keyword>
<dbReference type="RefSeq" id="XP_016756383.1">
    <property type="nucleotide sequence ID" value="XM_016910625.1"/>
</dbReference>
<evidence type="ECO:0000256" key="7">
    <source>
        <dbReference type="SAM" id="Phobius"/>
    </source>
</evidence>
<proteinExistence type="inferred from homology"/>
<dbReference type="GO" id="GO:0020037">
    <property type="term" value="F:heme binding"/>
    <property type="evidence" value="ECO:0007669"/>
    <property type="project" value="InterPro"/>
</dbReference>
<dbReference type="InterPro" id="IPR017972">
    <property type="entry name" value="Cyt_P450_CS"/>
</dbReference>
<keyword evidence="9" id="KW-1185">Reference proteome</keyword>
<dbReference type="OMA" id="NIWHAYH"/>
<dbReference type="STRING" id="692275.M3CVU6"/>
<dbReference type="InterPro" id="IPR002401">
    <property type="entry name" value="Cyt_P450_E_grp-I"/>
</dbReference>
<keyword evidence="7" id="KW-0472">Membrane</keyword>
<keyword evidence="6" id="KW-0560">Oxidoreductase</keyword>
<feature type="transmembrane region" description="Helical" evidence="7">
    <location>
        <begin position="12"/>
        <end position="30"/>
    </location>
</feature>
<dbReference type="PRINTS" id="PR00385">
    <property type="entry name" value="P450"/>
</dbReference>
<dbReference type="EMBL" id="KB456271">
    <property type="protein sequence ID" value="EMF08262.1"/>
    <property type="molecule type" value="Genomic_DNA"/>
</dbReference>
<dbReference type="InterPro" id="IPR001128">
    <property type="entry name" value="Cyt_P450"/>
</dbReference>
<dbReference type="HOGENOM" id="CLU_001570_14_0_1"/>
<dbReference type="Gene3D" id="1.10.630.10">
    <property type="entry name" value="Cytochrome P450"/>
    <property type="match status" value="1"/>
</dbReference>
<evidence type="ECO:0000313" key="9">
    <source>
        <dbReference type="Proteomes" id="UP000016931"/>
    </source>
</evidence>
<comment type="cofactor">
    <cofactor evidence="1 5">
        <name>heme</name>
        <dbReference type="ChEBI" id="CHEBI:30413"/>
    </cofactor>
</comment>
<reference evidence="8 9" key="1">
    <citation type="journal article" date="2012" name="PLoS Pathog.">
        <title>Diverse lifestyles and strategies of plant pathogenesis encoded in the genomes of eighteen Dothideomycetes fungi.</title>
        <authorList>
            <person name="Ohm R.A."/>
            <person name="Feau N."/>
            <person name="Henrissat B."/>
            <person name="Schoch C.L."/>
            <person name="Horwitz B.A."/>
            <person name="Barry K.W."/>
            <person name="Condon B.J."/>
            <person name="Copeland A.C."/>
            <person name="Dhillon B."/>
            <person name="Glaser F."/>
            <person name="Hesse C.N."/>
            <person name="Kosti I."/>
            <person name="LaButti K."/>
            <person name="Lindquist E.A."/>
            <person name="Lucas S."/>
            <person name="Salamov A.A."/>
            <person name="Bradshaw R.E."/>
            <person name="Ciuffetti L."/>
            <person name="Hamelin R.C."/>
            <person name="Kema G.H.J."/>
            <person name="Lawrence C."/>
            <person name="Scott J.A."/>
            <person name="Spatafora J.W."/>
            <person name="Turgeon B.G."/>
            <person name="de Wit P.J.G.M."/>
            <person name="Zhong S."/>
            <person name="Goodwin S.B."/>
            <person name="Grigoriev I.V."/>
        </authorList>
    </citation>
    <scope>NUCLEOTIDE SEQUENCE [LARGE SCALE GENOMIC DNA]</scope>
    <source>
        <strain evidence="8 9">SO2202</strain>
    </source>
</reference>
<keyword evidence="6" id="KW-0503">Monooxygenase</keyword>
<evidence type="ECO:0000256" key="6">
    <source>
        <dbReference type="RuleBase" id="RU000461"/>
    </source>
</evidence>
<comment type="similarity">
    <text evidence="2 6">Belongs to the cytochrome P450 family.</text>
</comment>
<accession>M3CVU6</accession>
<dbReference type="OrthoDB" id="3934656at2759"/>
<keyword evidence="3 5" id="KW-0479">Metal-binding</keyword>
<dbReference type="InterPro" id="IPR050121">
    <property type="entry name" value="Cytochrome_P450_monoxygenase"/>
</dbReference>
<evidence type="ECO:0000256" key="2">
    <source>
        <dbReference type="ARBA" id="ARBA00010617"/>
    </source>
</evidence>
<dbReference type="PRINTS" id="PR00463">
    <property type="entry name" value="EP450I"/>
</dbReference>
<dbReference type="Proteomes" id="UP000016931">
    <property type="component" value="Unassembled WGS sequence"/>
</dbReference>
<dbReference type="PANTHER" id="PTHR24305">
    <property type="entry name" value="CYTOCHROME P450"/>
    <property type="match status" value="1"/>
</dbReference>
<dbReference type="GO" id="GO:0005506">
    <property type="term" value="F:iron ion binding"/>
    <property type="evidence" value="ECO:0007669"/>
    <property type="project" value="InterPro"/>
</dbReference>
<gene>
    <name evidence="8" type="ORF">SEPMUDRAFT_93736</name>
</gene>
<evidence type="ECO:0000256" key="1">
    <source>
        <dbReference type="ARBA" id="ARBA00001971"/>
    </source>
</evidence>
<feature type="non-terminal residue" evidence="8">
    <location>
        <position position="524"/>
    </location>
</feature>
<keyword evidence="7" id="KW-0812">Transmembrane</keyword>